<dbReference type="Pfam" id="PF14352">
    <property type="entry name" value="DUF4402"/>
    <property type="match status" value="1"/>
</dbReference>
<feature type="signal peptide" evidence="1">
    <location>
        <begin position="1"/>
        <end position="19"/>
    </location>
</feature>
<name>A0ABQ1WRL2_9FLAO</name>
<keyword evidence="1" id="KW-0732">Signal</keyword>
<organism evidence="2 3">
    <name type="scientific">Christiangramia forsetii</name>
    <dbReference type="NCBI Taxonomy" id="411153"/>
    <lineage>
        <taxon>Bacteria</taxon>
        <taxon>Pseudomonadati</taxon>
        <taxon>Bacteroidota</taxon>
        <taxon>Flavobacteriia</taxon>
        <taxon>Flavobacteriales</taxon>
        <taxon>Flavobacteriaceae</taxon>
        <taxon>Christiangramia</taxon>
    </lineage>
</organism>
<comment type="caution">
    <text evidence="2">The sequence shown here is derived from an EMBL/GenBank/DDBJ whole genome shotgun (WGS) entry which is preliminary data.</text>
</comment>
<dbReference type="EMBL" id="BMIX01000007">
    <property type="protein sequence ID" value="GGG42060.1"/>
    <property type="molecule type" value="Genomic_DNA"/>
</dbReference>
<accession>A0ABQ1WRL2</accession>
<dbReference type="InterPro" id="IPR025514">
    <property type="entry name" value="DUF4402"/>
</dbReference>
<dbReference type="Proteomes" id="UP000605733">
    <property type="component" value="Unassembled WGS sequence"/>
</dbReference>
<evidence type="ECO:0008006" key="4">
    <source>
        <dbReference type="Google" id="ProtNLM"/>
    </source>
</evidence>
<evidence type="ECO:0000313" key="2">
    <source>
        <dbReference type="EMBL" id="GGG42060.1"/>
    </source>
</evidence>
<gene>
    <name evidence="2" type="ORF">GCM10011532_27340</name>
</gene>
<keyword evidence="3" id="KW-1185">Reference proteome</keyword>
<evidence type="ECO:0000313" key="3">
    <source>
        <dbReference type="Proteomes" id="UP000605733"/>
    </source>
</evidence>
<feature type="chain" id="PRO_5046258231" description="DUF4402 domain-containing protein" evidence="1">
    <location>
        <begin position="20"/>
        <end position="165"/>
    </location>
</feature>
<protein>
    <recommendedName>
        <fullName evidence="4">DUF4402 domain-containing protein</fullName>
    </recommendedName>
</protein>
<proteinExistence type="predicted"/>
<evidence type="ECO:0000256" key="1">
    <source>
        <dbReference type="SAM" id="SignalP"/>
    </source>
</evidence>
<reference evidence="3" key="1">
    <citation type="journal article" date="2019" name="Int. J. Syst. Evol. Microbiol.">
        <title>The Global Catalogue of Microorganisms (GCM) 10K type strain sequencing project: providing services to taxonomists for standard genome sequencing and annotation.</title>
        <authorList>
            <consortium name="The Broad Institute Genomics Platform"/>
            <consortium name="The Broad Institute Genome Sequencing Center for Infectious Disease"/>
            <person name="Wu L."/>
            <person name="Ma J."/>
        </authorList>
    </citation>
    <scope>NUCLEOTIDE SEQUENCE [LARGE SCALE GENOMIC DNA]</scope>
    <source>
        <strain evidence="3">CGMCC 1.15422</strain>
    </source>
</reference>
<dbReference type="RefSeq" id="WP_011709444.1">
    <property type="nucleotide sequence ID" value="NZ_BMIX01000007.1"/>
</dbReference>
<sequence length="165" mass="16920">MKKITLLFASLFVSGVSFAQADSDSGTADVNAEIVSPISIENGTALNFGSINGTATGGDVTINTNGNRTFSNDEMDITTATTVTAALFKITASNGFGYDVTIPDTELTGPGTNMDVTFSHDRVAVSDRIGSGSAQDLNVGGTLTVNDAQTAGDYSGTVTVTVNYN</sequence>